<organism evidence="2 3">
    <name type="scientific">Cylindrotheca closterium</name>
    <dbReference type="NCBI Taxonomy" id="2856"/>
    <lineage>
        <taxon>Eukaryota</taxon>
        <taxon>Sar</taxon>
        <taxon>Stramenopiles</taxon>
        <taxon>Ochrophyta</taxon>
        <taxon>Bacillariophyta</taxon>
        <taxon>Bacillariophyceae</taxon>
        <taxon>Bacillariophycidae</taxon>
        <taxon>Bacillariales</taxon>
        <taxon>Bacillariaceae</taxon>
        <taxon>Cylindrotheca</taxon>
    </lineage>
</organism>
<protein>
    <submittedName>
        <fullName evidence="2">Uncharacterized protein</fullName>
    </submittedName>
</protein>
<sequence>MVAAPASPMSTVTKDEPNADKERQLQDLQFEEAGKMSFEEDLDFDSSSIVNLEMEANSEWQMFADLSELVHSVENTFDTVTIASADLSEIHLNDSTDEIDGDDDDDLENEWAELSRVEGLVRKELEKQRLELGISPVPNEKREREHTLYDHYKGLKMEEVKGIGFVCDKSQFLEILDKPSSTLTKDCVEFCQPLLESKLEQLYFGIESVSRADSEGQINSTLPFRTVAFRIRPDKLSGAIMDSVCNAVALSSTNSTLNLLKRQGRHLRAVVANENIKYVIDAQLCITRNGGFQRQLLLRLYYPTEQELVETDLQNTTTSNAESELRDTVIPSNNHLKEACALLQLMHRLELSGNKQSLDKPFSTFRRISYETASSNLRTKFRKSESVKAKRGKSFFKHKSLLLPALSKDDWLLLQASWPLVENIWDGLSSTFTQSSLHSSSLERLNQIPCLDVHFCMDLFRLSEELMITDLERAKANLRQHNEKGRYISNIFTHITKPMFEMYSLKQVEELQETMTDFDVPRFDTEDSIFMSLASQSLESSGILNKDNTILQSDFQVSQEAVQEVCSAYHSYHSDIQSKFVKYMTSQVQKTLYRYRFCIHETYKRLKNAYRHSELAVEESNKFLDLMQQAKNLTSEGTELAISPFLKCQVDGGECYVTETHLLLHTNKLYQQPSIVEWFHQSSALLFQLSDIQVKVKSQSHLQISTKEGEEMVQFSPNIPVERLHLFISIMQSLQHEKIDMVGVV</sequence>
<keyword evidence="3" id="KW-1185">Reference proteome</keyword>
<dbReference type="Proteomes" id="UP001295423">
    <property type="component" value="Unassembled WGS sequence"/>
</dbReference>
<comment type="caution">
    <text evidence="2">The sequence shown here is derived from an EMBL/GenBank/DDBJ whole genome shotgun (WGS) entry which is preliminary data.</text>
</comment>
<accession>A0AAD2FIA3</accession>
<feature type="region of interest" description="Disordered" evidence="1">
    <location>
        <begin position="1"/>
        <end position="21"/>
    </location>
</feature>
<name>A0AAD2FIA3_9STRA</name>
<reference evidence="2" key="1">
    <citation type="submission" date="2023-08" db="EMBL/GenBank/DDBJ databases">
        <authorList>
            <person name="Audoor S."/>
            <person name="Bilcke G."/>
        </authorList>
    </citation>
    <scope>NUCLEOTIDE SEQUENCE</scope>
</reference>
<evidence type="ECO:0000313" key="3">
    <source>
        <dbReference type="Proteomes" id="UP001295423"/>
    </source>
</evidence>
<evidence type="ECO:0000313" key="2">
    <source>
        <dbReference type="EMBL" id="CAJ1933908.1"/>
    </source>
</evidence>
<evidence type="ECO:0000256" key="1">
    <source>
        <dbReference type="SAM" id="MobiDB-lite"/>
    </source>
</evidence>
<gene>
    <name evidence="2" type="ORF">CYCCA115_LOCUS3514</name>
</gene>
<proteinExistence type="predicted"/>
<dbReference type="EMBL" id="CAKOGP040000313">
    <property type="protein sequence ID" value="CAJ1933908.1"/>
    <property type="molecule type" value="Genomic_DNA"/>
</dbReference>
<dbReference type="AlphaFoldDB" id="A0AAD2FIA3"/>